<dbReference type="AlphaFoldDB" id="A0A7Z0PEI5"/>
<proteinExistence type="inferred from homology"/>
<evidence type="ECO:0000256" key="9">
    <source>
        <dbReference type="ARBA" id="ARBA00022842"/>
    </source>
</evidence>
<dbReference type="NCBIfam" id="TIGR01391">
    <property type="entry name" value="dnaG"/>
    <property type="match status" value="1"/>
</dbReference>
<accession>A0A7Z0PEI5</accession>
<keyword evidence="2 12" id="KW-0639">Primosome</keyword>
<evidence type="ECO:0000256" key="4">
    <source>
        <dbReference type="ARBA" id="ARBA00022695"/>
    </source>
</evidence>
<evidence type="ECO:0000256" key="3">
    <source>
        <dbReference type="ARBA" id="ARBA00022679"/>
    </source>
</evidence>
<dbReference type="InterPro" id="IPR002694">
    <property type="entry name" value="Znf_CHC2"/>
</dbReference>
<dbReference type="GO" id="GO:0003899">
    <property type="term" value="F:DNA-directed RNA polymerase activity"/>
    <property type="evidence" value="ECO:0007669"/>
    <property type="project" value="UniProtKB-UniRule"/>
</dbReference>
<dbReference type="InterPro" id="IPR006295">
    <property type="entry name" value="DNA_primase_DnaG"/>
</dbReference>
<comment type="function">
    <text evidence="12">RNA polymerase that catalyzes the synthesis of short RNA molecules used as primers for DNA polymerase during DNA replication.</text>
</comment>
<comment type="subunit">
    <text evidence="12">Monomer. Interacts with DnaB.</text>
</comment>
<dbReference type="PANTHER" id="PTHR30313:SF2">
    <property type="entry name" value="DNA PRIMASE"/>
    <property type="match status" value="1"/>
</dbReference>
<dbReference type="SUPFAM" id="SSF57783">
    <property type="entry name" value="Zinc beta-ribbon"/>
    <property type="match status" value="1"/>
</dbReference>
<dbReference type="GO" id="GO:0006269">
    <property type="term" value="P:DNA replication, synthesis of primer"/>
    <property type="evidence" value="ECO:0007669"/>
    <property type="project" value="UniProtKB-UniRule"/>
</dbReference>
<dbReference type="InterPro" id="IPR050219">
    <property type="entry name" value="DnaG_primase"/>
</dbReference>
<gene>
    <name evidence="12" type="primary">dnaG</name>
    <name evidence="14" type="ORF">HP397_03005</name>
</gene>
<organism evidence="14 15">
    <name type="scientific">Streptobacillus felis</name>
    <dbReference type="NCBI Taxonomy" id="1384509"/>
    <lineage>
        <taxon>Bacteria</taxon>
        <taxon>Fusobacteriati</taxon>
        <taxon>Fusobacteriota</taxon>
        <taxon>Fusobacteriia</taxon>
        <taxon>Fusobacteriales</taxon>
        <taxon>Leptotrichiaceae</taxon>
        <taxon>Streptobacillus</taxon>
    </lineage>
</organism>
<keyword evidence="11 12" id="KW-0804">Transcription</keyword>
<comment type="catalytic activity">
    <reaction evidence="12">
        <text>ssDNA + n NTP = ssDNA/pppN(pN)n-1 hybrid + (n-1) diphosphate.</text>
        <dbReference type="EC" id="2.7.7.101"/>
    </reaction>
</comment>
<dbReference type="GO" id="GO:1990077">
    <property type="term" value="C:primosome complex"/>
    <property type="evidence" value="ECO:0007669"/>
    <property type="project" value="UniProtKB-KW"/>
</dbReference>
<dbReference type="PANTHER" id="PTHR30313">
    <property type="entry name" value="DNA PRIMASE"/>
    <property type="match status" value="1"/>
</dbReference>
<dbReference type="SMART" id="SM00493">
    <property type="entry name" value="TOPRIM"/>
    <property type="match status" value="1"/>
</dbReference>
<evidence type="ECO:0000256" key="2">
    <source>
        <dbReference type="ARBA" id="ARBA00022515"/>
    </source>
</evidence>
<keyword evidence="9" id="KW-0460">Magnesium</keyword>
<evidence type="ECO:0000256" key="11">
    <source>
        <dbReference type="ARBA" id="ARBA00023163"/>
    </source>
</evidence>
<dbReference type="InterPro" id="IPR037068">
    <property type="entry name" value="DNA_primase_core_N_sf"/>
</dbReference>
<dbReference type="SMART" id="SM00400">
    <property type="entry name" value="ZnF_CHCC"/>
    <property type="match status" value="1"/>
</dbReference>
<evidence type="ECO:0000256" key="7">
    <source>
        <dbReference type="ARBA" id="ARBA00022771"/>
    </source>
</evidence>
<keyword evidence="4 12" id="KW-0548">Nucleotidyltransferase</keyword>
<evidence type="ECO:0000256" key="10">
    <source>
        <dbReference type="ARBA" id="ARBA00023125"/>
    </source>
</evidence>
<keyword evidence="10 12" id="KW-0238">DNA-binding</keyword>
<evidence type="ECO:0000256" key="6">
    <source>
        <dbReference type="ARBA" id="ARBA00022723"/>
    </source>
</evidence>
<comment type="similarity">
    <text evidence="12">Belongs to the DnaG primase family.</text>
</comment>
<dbReference type="InterPro" id="IPR036977">
    <property type="entry name" value="DNA_primase_Znf_CHC2"/>
</dbReference>
<dbReference type="Pfam" id="PF01807">
    <property type="entry name" value="Zn_ribbon_DnaG"/>
    <property type="match status" value="1"/>
</dbReference>
<keyword evidence="5 12" id="KW-0235">DNA replication</keyword>
<dbReference type="GO" id="GO:0008270">
    <property type="term" value="F:zinc ion binding"/>
    <property type="evidence" value="ECO:0007669"/>
    <property type="project" value="UniProtKB-KW"/>
</dbReference>
<keyword evidence="3 12" id="KW-0808">Transferase</keyword>
<dbReference type="Pfam" id="PF13155">
    <property type="entry name" value="Toprim_2"/>
    <property type="match status" value="1"/>
</dbReference>
<dbReference type="Gene3D" id="3.40.1360.10">
    <property type="match status" value="1"/>
</dbReference>
<dbReference type="HAMAP" id="MF_00974">
    <property type="entry name" value="DNA_primase_DnaG"/>
    <property type="match status" value="1"/>
</dbReference>
<name>A0A7Z0PEI5_9FUSO</name>
<dbReference type="PROSITE" id="PS50880">
    <property type="entry name" value="TOPRIM"/>
    <property type="match status" value="1"/>
</dbReference>
<dbReference type="SUPFAM" id="SSF56731">
    <property type="entry name" value="DNA primase core"/>
    <property type="match status" value="1"/>
</dbReference>
<dbReference type="Proteomes" id="UP000526184">
    <property type="component" value="Unassembled WGS sequence"/>
</dbReference>
<evidence type="ECO:0000256" key="12">
    <source>
        <dbReference type="HAMAP-Rule" id="MF_00974"/>
    </source>
</evidence>
<evidence type="ECO:0000256" key="1">
    <source>
        <dbReference type="ARBA" id="ARBA00022478"/>
    </source>
</evidence>
<dbReference type="EC" id="2.7.7.101" evidence="12"/>
<evidence type="ECO:0000259" key="13">
    <source>
        <dbReference type="PROSITE" id="PS50880"/>
    </source>
</evidence>
<dbReference type="GO" id="GO:0003677">
    <property type="term" value="F:DNA binding"/>
    <property type="evidence" value="ECO:0007669"/>
    <property type="project" value="UniProtKB-KW"/>
</dbReference>
<dbReference type="CDD" id="cd03364">
    <property type="entry name" value="TOPRIM_DnaG_primases"/>
    <property type="match status" value="1"/>
</dbReference>
<keyword evidence="6" id="KW-0479">Metal-binding</keyword>
<dbReference type="GO" id="GO:0000428">
    <property type="term" value="C:DNA-directed RNA polymerase complex"/>
    <property type="evidence" value="ECO:0007669"/>
    <property type="project" value="UniProtKB-KW"/>
</dbReference>
<keyword evidence="7" id="KW-0863">Zinc-finger</keyword>
<keyword evidence="15" id="KW-1185">Reference proteome</keyword>
<dbReference type="RefSeq" id="WP_180135813.1">
    <property type="nucleotide sequence ID" value="NZ_JABMKT010000011.1"/>
</dbReference>
<dbReference type="GO" id="GO:0005737">
    <property type="term" value="C:cytoplasm"/>
    <property type="evidence" value="ECO:0007669"/>
    <property type="project" value="TreeGrafter"/>
</dbReference>
<keyword evidence="8" id="KW-0862">Zinc</keyword>
<dbReference type="InterPro" id="IPR034151">
    <property type="entry name" value="TOPRIM_DnaG_bac"/>
</dbReference>
<comment type="caution">
    <text evidence="14">The sequence shown here is derived from an EMBL/GenBank/DDBJ whole genome shotgun (WGS) entry which is preliminary data.</text>
</comment>
<protein>
    <recommendedName>
        <fullName evidence="12">DNA primase</fullName>
        <ecNumber evidence="12">2.7.7.101</ecNumber>
    </recommendedName>
</protein>
<feature type="domain" description="Toprim" evidence="13">
    <location>
        <begin position="253"/>
        <end position="336"/>
    </location>
</feature>
<dbReference type="InterPro" id="IPR006171">
    <property type="entry name" value="TOPRIM_dom"/>
</dbReference>
<comment type="caution">
    <text evidence="12">Lacks conserved residue(s) required for the propagation of feature annotation.</text>
</comment>
<sequence>MNKVPENEEKVINGIDIVDLIGQFVDLSKAGQSYKGYSPFKSENTPSFSVHPGKKFFKDFSSGIGGNVIKFYSLIKNISYSDALEELAKKYGIAIKINKSKKGNYDTLGHKILLDAQKYYADNLEKSTEAIEYLKKRGYDLKDLKKYQIGYATKEWHGLYNFLKEKYADEELLKIGIVARSQTDSENIYDVFRERIMFPIFNKFQQIIGFGGRYIGDNKEVPKYLNSTESYIFDKSSELYGIFDRGIVIKNSKYAILMEGFLDVLSSHINNYSNAVASLGTAFTEKQAKLLKNYTNSIVIMYDKDEAGQKATKSVIKILNRLEFNIKCSSLPDDVKDPDEYFKKYKSSDFNGVLTNSIDALEYMVNAELKNFDLTQPASKIEAIKIMRPYFESITNEIIFKDGINKFSKIIGVEYKYIFDMYSKNIHNKYNNEIIRKKEKVIETNTIKQKDLGQETLEHLLLSKEVNVKLYELLLSFLDESKEYAEIHKKLLSVNYQIDRIPDIEFTEEEMMLLGEITFTAKEYGDEDFIRIIKLWMDNRILEYIEYLKMLPSGESIKYMLDAVKLKKELKRIVLIEDLLEFFEQIKVLKGERNGG</sequence>
<evidence type="ECO:0000313" key="14">
    <source>
        <dbReference type="EMBL" id="NYV27793.1"/>
    </source>
</evidence>
<dbReference type="Pfam" id="PF08275">
    <property type="entry name" value="DNAG_N"/>
    <property type="match status" value="1"/>
</dbReference>
<dbReference type="EMBL" id="JABMKT010000011">
    <property type="protein sequence ID" value="NYV27793.1"/>
    <property type="molecule type" value="Genomic_DNA"/>
</dbReference>
<keyword evidence="1 12" id="KW-0240">DNA-directed RNA polymerase</keyword>
<evidence type="ECO:0000256" key="8">
    <source>
        <dbReference type="ARBA" id="ARBA00022833"/>
    </source>
</evidence>
<dbReference type="InterPro" id="IPR013264">
    <property type="entry name" value="DNAG_N"/>
</dbReference>
<dbReference type="Gene3D" id="3.90.580.10">
    <property type="entry name" value="Zinc finger, CHC2-type domain"/>
    <property type="match status" value="1"/>
</dbReference>
<evidence type="ECO:0000313" key="15">
    <source>
        <dbReference type="Proteomes" id="UP000526184"/>
    </source>
</evidence>
<dbReference type="InterPro" id="IPR030846">
    <property type="entry name" value="DnaG_bac"/>
</dbReference>
<evidence type="ECO:0000256" key="5">
    <source>
        <dbReference type="ARBA" id="ARBA00022705"/>
    </source>
</evidence>
<reference evidence="14 15" key="1">
    <citation type="submission" date="2020-05" db="EMBL/GenBank/DDBJ databases">
        <title>Streptobacillus felis strain LHL191014123.</title>
        <authorList>
            <person name="Fawzy A."/>
            <person name="Rau J."/>
            <person name="Risse K."/>
            <person name="Schauerte N."/>
            <person name="Geiger C."/>
            <person name="Blom J."/>
            <person name="Imirzalioglu C."/>
            <person name="Falgenhauer J."/>
            <person name="Bach A."/>
            <person name="Herden C."/>
            <person name="Eisenberg T."/>
        </authorList>
    </citation>
    <scope>NUCLEOTIDE SEQUENCE [LARGE SCALE GENOMIC DNA]</scope>
    <source>
        <strain evidence="14 15">LHL191014123</strain>
    </source>
</reference>
<dbReference type="Gene3D" id="3.90.980.10">
    <property type="entry name" value="DNA primase, catalytic core, N-terminal domain"/>
    <property type="match status" value="1"/>
</dbReference>